<reference evidence="10" key="1">
    <citation type="submission" date="2007-11" db="EMBL/GenBank/DDBJ databases">
        <title>Complete genome sequence of Clostridium phytofermentans ISDg.</title>
        <authorList>
            <person name="Leschine S.B."/>
            <person name="Warnick T.A."/>
            <person name="Blanchard J.L."/>
            <person name="Schnell D.J."/>
            <person name="Petit E.L."/>
            <person name="LaTouf W.G."/>
            <person name="Copeland A."/>
            <person name="Lucas S."/>
            <person name="Lapidus A."/>
            <person name="Barry K."/>
            <person name="Glavina del Rio T."/>
            <person name="Dalin E."/>
            <person name="Tice H."/>
            <person name="Pitluck S."/>
            <person name="Kiss H."/>
            <person name="Brettin T."/>
            <person name="Bruce D."/>
            <person name="Detter J.C."/>
            <person name="Han C."/>
            <person name="Kuske C."/>
            <person name="Schmutz J."/>
            <person name="Larimer F."/>
            <person name="Land M."/>
            <person name="Hauser L."/>
            <person name="Kyrpides N."/>
            <person name="Kim E.A."/>
            <person name="Richardson P."/>
        </authorList>
    </citation>
    <scope>NUCLEOTIDE SEQUENCE [LARGE SCALE GENOMIC DNA]</scope>
    <source>
        <strain evidence="10">ATCC 700394 / DSM 18823 / ISDg</strain>
    </source>
</reference>
<dbReference type="PROSITE" id="PS50928">
    <property type="entry name" value="ABC_TM1"/>
    <property type="match status" value="1"/>
</dbReference>
<keyword evidence="6 7" id="KW-0472">Membrane</keyword>
<proteinExistence type="inferred from homology"/>
<dbReference type="eggNOG" id="COG0395">
    <property type="taxonomic scope" value="Bacteria"/>
</dbReference>
<feature type="domain" description="ABC transmembrane type-1" evidence="8">
    <location>
        <begin position="88"/>
        <end position="281"/>
    </location>
</feature>
<dbReference type="Gene3D" id="1.10.3720.10">
    <property type="entry name" value="MetI-like"/>
    <property type="match status" value="1"/>
</dbReference>
<evidence type="ECO:0000256" key="5">
    <source>
        <dbReference type="ARBA" id="ARBA00022989"/>
    </source>
</evidence>
<dbReference type="EMBL" id="CP000885">
    <property type="protein sequence ID" value="ABX42825.1"/>
    <property type="molecule type" value="Genomic_DNA"/>
</dbReference>
<keyword evidence="10" id="KW-1185">Reference proteome</keyword>
<dbReference type="CDD" id="cd06261">
    <property type="entry name" value="TM_PBP2"/>
    <property type="match status" value="1"/>
</dbReference>
<dbReference type="InterPro" id="IPR035906">
    <property type="entry name" value="MetI-like_sf"/>
</dbReference>
<dbReference type="SUPFAM" id="SSF161098">
    <property type="entry name" value="MetI-like"/>
    <property type="match status" value="1"/>
</dbReference>
<feature type="transmembrane region" description="Helical" evidence="7">
    <location>
        <begin position="92"/>
        <end position="113"/>
    </location>
</feature>
<evidence type="ECO:0000256" key="6">
    <source>
        <dbReference type="ARBA" id="ARBA00023136"/>
    </source>
</evidence>
<evidence type="ECO:0000256" key="4">
    <source>
        <dbReference type="ARBA" id="ARBA00022692"/>
    </source>
</evidence>
<accession>A9KLT1</accession>
<organism evidence="9 10">
    <name type="scientific">Lachnoclostridium phytofermentans (strain ATCC 700394 / DSM 18823 / ISDg)</name>
    <name type="common">Clostridium phytofermentans</name>
    <dbReference type="NCBI Taxonomy" id="357809"/>
    <lineage>
        <taxon>Bacteria</taxon>
        <taxon>Bacillati</taxon>
        <taxon>Bacillota</taxon>
        <taxon>Clostridia</taxon>
        <taxon>Lachnospirales</taxon>
        <taxon>Lachnospiraceae</taxon>
    </lineage>
</organism>
<gene>
    <name evidence="9" type="ordered locus">Cphy_2464</name>
</gene>
<feature type="transmembrane region" description="Helical" evidence="7">
    <location>
        <begin position="156"/>
        <end position="173"/>
    </location>
</feature>
<dbReference type="AlphaFoldDB" id="A9KLT1"/>
<feature type="transmembrane region" description="Helical" evidence="7">
    <location>
        <begin position="26"/>
        <end position="47"/>
    </location>
</feature>
<keyword evidence="3" id="KW-1003">Cell membrane</keyword>
<evidence type="ECO:0000256" key="7">
    <source>
        <dbReference type="RuleBase" id="RU363032"/>
    </source>
</evidence>
<dbReference type="GO" id="GO:0055085">
    <property type="term" value="P:transmembrane transport"/>
    <property type="evidence" value="ECO:0007669"/>
    <property type="project" value="InterPro"/>
</dbReference>
<evidence type="ECO:0000256" key="2">
    <source>
        <dbReference type="ARBA" id="ARBA00022448"/>
    </source>
</evidence>
<keyword evidence="2 7" id="KW-0813">Transport</keyword>
<evidence type="ECO:0000313" key="10">
    <source>
        <dbReference type="Proteomes" id="UP000000370"/>
    </source>
</evidence>
<name>A9KLT1_LACP7</name>
<keyword evidence="5 7" id="KW-1133">Transmembrane helix</keyword>
<feature type="transmembrane region" description="Helical" evidence="7">
    <location>
        <begin position="263"/>
        <end position="285"/>
    </location>
</feature>
<comment type="subcellular location">
    <subcellularLocation>
        <location evidence="1 7">Cell membrane</location>
        <topology evidence="1 7">Multi-pass membrane protein</topology>
    </subcellularLocation>
</comment>
<evidence type="ECO:0000256" key="3">
    <source>
        <dbReference type="ARBA" id="ARBA00022475"/>
    </source>
</evidence>
<dbReference type="RefSeq" id="WP_012200478.1">
    <property type="nucleotide sequence ID" value="NC_010001.1"/>
</dbReference>
<evidence type="ECO:0000259" key="8">
    <source>
        <dbReference type="PROSITE" id="PS50928"/>
    </source>
</evidence>
<evidence type="ECO:0000313" key="9">
    <source>
        <dbReference type="EMBL" id="ABX42825.1"/>
    </source>
</evidence>
<dbReference type="PANTHER" id="PTHR43744">
    <property type="entry name" value="ABC TRANSPORTER PERMEASE PROTEIN MG189-RELATED-RELATED"/>
    <property type="match status" value="1"/>
</dbReference>
<comment type="similarity">
    <text evidence="7">Belongs to the binding-protein-dependent transport system permease family.</text>
</comment>
<dbReference type="STRING" id="357809.Cphy_2464"/>
<keyword evidence="4 7" id="KW-0812">Transmembrane</keyword>
<dbReference type="InterPro" id="IPR000515">
    <property type="entry name" value="MetI-like"/>
</dbReference>
<dbReference type="GO" id="GO:0005886">
    <property type="term" value="C:plasma membrane"/>
    <property type="evidence" value="ECO:0007669"/>
    <property type="project" value="UniProtKB-SubCell"/>
</dbReference>
<sequence>MMDNRKANTKPNKSKRGVGGVVTSRILSYILLIFLTIICLFPFYILIVNASRSHVQITAGFSLIPGKNLFQNIKDVLKNSTFTIGSGMRNSLLIATLSAVLTTYFSTLTAYAIHMYDFKLKKYAFTFIMFVMMVPAQVSALGFLDLIDKIGMRNTLYPLFLPAIASPVTFFFMKQYMESVLPTEIVEAARADGSSEFRTFNTIILPIMKPAISVQAIFSFVGSWNNYFIPALVISSQNKKTVPILMAGLRSASYQNFSLAQQYVAICMAIIPLIIMYFILSRYIIAGVTLGSVKG</sequence>
<dbReference type="Pfam" id="PF00528">
    <property type="entry name" value="BPD_transp_1"/>
    <property type="match status" value="1"/>
</dbReference>
<feature type="transmembrane region" description="Helical" evidence="7">
    <location>
        <begin position="125"/>
        <end position="144"/>
    </location>
</feature>
<dbReference type="PANTHER" id="PTHR43744:SF2">
    <property type="entry name" value="ARABINOOLIGOSACCHARIDES TRANSPORT SYSTEM PERMEASE PROTEIN ARAQ"/>
    <property type="match status" value="1"/>
</dbReference>
<dbReference type="Proteomes" id="UP000000370">
    <property type="component" value="Chromosome"/>
</dbReference>
<dbReference type="KEGG" id="cpy:Cphy_2464"/>
<evidence type="ECO:0000256" key="1">
    <source>
        <dbReference type="ARBA" id="ARBA00004651"/>
    </source>
</evidence>
<dbReference type="HOGENOM" id="CLU_016047_1_1_9"/>
<protein>
    <submittedName>
        <fullName evidence="9">Binding-protein-dependent transport systems inner membrane component</fullName>
    </submittedName>
</protein>